<dbReference type="GO" id="GO:0005829">
    <property type="term" value="C:cytosol"/>
    <property type="evidence" value="ECO:0007669"/>
    <property type="project" value="TreeGrafter"/>
</dbReference>
<dbReference type="PANTHER" id="PTHR12634">
    <property type="entry name" value="SIT4 YEAST -ASSOCIATING PROTEIN-RELATED"/>
    <property type="match status" value="1"/>
</dbReference>
<gene>
    <name evidence="4" type="primary">SAP190</name>
    <name evidence="4" type="ORF">AWJ20_2355</name>
</gene>
<feature type="compositionally biased region" description="Acidic residues" evidence="3">
    <location>
        <begin position="458"/>
        <end position="476"/>
    </location>
</feature>
<feature type="region of interest" description="Disordered" evidence="3">
    <location>
        <begin position="230"/>
        <end position="268"/>
    </location>
</feature>
<dbReference type="PANTHER" id="PTHR12634:SF8">
    <property type="entry name" value="FIERY MOUNTAIN, ISOFORM D"/>
    <property type="match status" value="1"/>
</dbReference>
<dbReference type="KEGG" id="slb:AWJ20_2355"/>
<proteinExistence type="inferred from homology"/>
<protein>
    <submittedName>
        <fullName evidence="4">Sap190p</fullName>
    </submittedName>
</protein>
<comment type="similarity">
    <text evidence="1">Belongs to the SAPS family.</text>
</comment>
<dbReference type="OrthoDB" id="295029at2759"/>
<feature type="compositionally biased region" description="Acidic residues" evidence="3">
    <location>
        <begin position="576"/>
        <end position="586"/>
    </location>
</feature>
<dbReference type="Pfam" id="PF04499">
    <property type="entry name" value="SAPS"/>
    <property type="match status" value="1"/>
</dbReference>
<evidence type="ECO:0000313" key="5">
    <source>
        <dbReference type="Proteomes" id="UP000189580"/>
    </source>
</evidence>
<dbReference type="GO" id="GO:0019903">
    <property type="term" value="F:protein phosphatase binding"/>
    <property type="evidence" value="ECO:0007669"/>
    <property type="project" value="InterPro"/>
</dbReference>
<sequence>MLYGGSGLGTGVGVIIEIIRKNNSDYDLVPVLLITLESHPPGPRDPIYLGTLVKLFAESIPKFQAILAREHKEQFETPFGKIEPLGFERFKICELFAELLHCSNMSLLNDPAGEGIIKTRDEERERVKKIIARARGEIESVGQDDELVDELRTEKSVDSEDAEKDKDVELTEADESDKTELTDSVAASGLDKQEGATGKPAGGTDRAIEADIGGLSIKTDDEKLAGIANGLRSDDDESESGGGTDYQSAISEDDDSNEKGNNSALDLDEGDDLTLAQSLAQQEATIRKNPVVGDQLKIALADNKCITTILEMFFKFPWNNFLHNVVFDIVQQILNGPIQEGYNKFLAIDLFGEGRLTQVIYEGHAACEQHERDHKTRLGYMGHLTLISEEVVKFTALYTAESVSPVVAEAVSKPEWIHYVTHTLVRTREQYNTILGGKRPDGSEYGQNPNAIILGNGDDNDDNDGDVGSELGEEESPGGFHQRHDGNGGDDDDDEDDDMVSEHHRHGHNEFGYHDDDEDDEDDVSGHGGAGNASNGSRKVGGSNTGSGSVDIDGSGDQFARYMSQQISGTGHFGSSDEDDDDEEWENDRSDYRGAYSAGNNGGSRFDGATHSTPGAGGSTLSYGLSPSAEDEDDDEDDDLGLVRSRSYNDMN</sequence>
<reference evidence="4 5" key="1">
    <citation type="submission" date="2016-02" db="EMBL/GenBank/DDBJ databases">
        <title>Complete genome sequence and transcriptome regulation of the pentose utilising yeast Sugiyamaella lignohabitans.</title>
        <authorList>
            <person name="Bellasio M."/>
            <person name="Peymann A."/>
            <person name="Valli M."/>
            <person name="Sipitzky M."/>
            <person name="Graf A."/>
            <person name="Sauer M."/>
            <person name="Marx H."/>
            <person name="Mattanovich D."/>
        </authorList>
    </citation>
    <scope>NUCLEOTIDE SEQUENCE [LARGE SCALE GENOMIC DNA]</scope>
    <source>
        <strain evidence="4 5">CBS 10342</strain>
    </source>
</reference>
<dbReference type="RefSeq" id="XP_018737225.1">
    <property type="nucleotide sequence ID" value="XM_018879294.1"/>
</dbReference>
<dbReference type="Proteomes" id="UP000189580">
    <property type="component" value="Chromosome b"/>
</dbReference>
<organism evidence="4 5">
    <name type="scientific">Sugiyamaella lignohabitans</name>
    <dbReference type="NCBI Taxonomy" id="796027"/>
    <lineage>
        <taxon>Eukaryota</taxon>
        <taxon>Fungi</taxon>
        <taxon>Dikarya</taxon>
        <taxon>Ascomycota</taxon>
        <taxon>Saccharomycotina</taxon>
        <taxon>Dipodascomycetes</taxon>
        <taxon>Dipodascales</taxon>
        <taxon>Trichomonascaceae</taxon>
        <taxon>Sugiyamaella</taxon>
    </lineage>
</organism>
<dbReference type="EMBL" id="CP014503">
    <property type="protein sequence ID" value="ANB14748.1"/>
    <property type="molecule type" value="Genomic_DNA"/>
</dbReference>
<feature type="region of interest" description="Disordered" evidence="3">
    <location>
        <begin position="145"/>
        <end position="206"/>
    </location>
</feature>
<dbReference type="InterPro" id="IPR007587">
    <property type="entry name" value="SAPS"/>
</dbReference>
<feature type="region of interest" description="Disordered" evidence="3">
    <location>
        <begin position="435"/>
        <end position="652"/>
    </location>
</feature>
<dbReference type="GO" id="GO:0019888">
    <property type="term" value="F:protein phosphatase regulator activity"/>
    <property type="evidence" value="ECO:0007669"/>
    <property type="project" value="TreeGrafter"/>
</dbReference>
<feature type="compositionally biased region" description="Acidic residues" evidence="3">
    <location>
        <begin position="629"/>
        <end position="640"/>
    </location>
</feature>
<evidence type="ECO:0000313" key="4">
    <source>
        <dbReference type="EMBL" id="ANB14748.1"/>
    </source>
</evidence>
<evidence type="ECO:0000256" key="1">
    <source>
        <dbReference type="ARBA" id="ARBA00006180"/>
    </source>
</evidence>
<feature type="compositionally biased region" description="Low complexity" evidence="3">
    <location>
        <begin position="546"/>
        <end position="557"/>
    </location>
</feature>
<keyword evidence="2" id="KW-0131">Cell cycle</keyword>
<dbReference type="AlphaFoldDB" id="A0A167F2N9"/>
<feature type="compositionally biased region" description="Acidic residues" evidence="3">
    <location>
        <begin position="488"/>
        <end position="499"/>
    </location>
</feature>
<feature type="compositionally biased region" description="Basic and acidic residues" evidence="3">
    <location>
        <begin position="149"/>
        <end position="169"/>
    </location>
</feature>
<dbReference type="GO" id="GO:0005634">
    <property type="term" value="C:nucleus"/>
    <property type="evidence" value="ECO:0007669"/>
    <property type="project" value="TreeGrafter"/>
</dbReference>
<evidence type="ECO:0000256" key="3">
    <source>
        <dbReference type="SAM" id="MobiDB-lite"/>
    </source>
</evidence>
<keyword evidence="5" id="KW-1185">Reference proteome</keyword>
<name>A0A167F2N9_9ASCO</name>
<evidence type="ECO:0000256" key="2">
    <source>
        <dbReference type="ARBA" id="ARBA00023306"/>
    </source>
</evidence>
<dbReference type="GeneID" id="30034257"/>
<accession>A0A167F2N9</accession>